<evidence type="ECO:0000256" key="1">
    <source>
        <dbReference type="SAM" id="MobiDB-lite"/>
    </source>
</evidence>
<evidence type="ECO:0008006" key="4">
    <source>
        <dbReference type="Google" id="ProtNLM"/>
    </source>
</evidence>
<organism evidence="2 3">
    <name type="scientific">Zasmidium cellare</name>
    <name type="common">Wine cellar mold</name>
    <name type="synonym">Racodium cellare</name>
    <dbReference type="NCBI Taxonomy" id="395010"/>
    <lineage>
        <taxon>Eukaryota</taxon>
        <taxon>Fungi</taxon>
        <taxon>Dikarya</taxon>
        <taxon>Ascomycota</taxon>
        <taxon>Pezizomycotina</taxon>
        <taxon>Dothideomycetes</taxon>
        <taxon>Dothideomycetidae</taxon>
        <taxon>Mycosphaerellales</taxon>
        <taxon>Mycosphaerellaceae</taxon>
        <taxon>Zasmidium</taxon>
    </lineage>
</organism>
<reference evidence="2 3" key="1">
    <citation type="journal article" date="2023" name="G3 (Bethesda)">
        <title>A chromosome-level genome assembly of Zasmidium syzygii isolated from banana leaves.</title>
        <authorList>
            <person name="van Westerhoven A.C."/>
            <person name="Mehrabi R."/>
            <person name="Talebi R."/>
            <person name="Steentjes M.B.F."/>
            <person name="Corcolon B."/>
            <person name="Chong P.A."/>
            <person name="Kema G.H.J."/>
            <person name="Seidl M.F."/>
        </authorList>
    </citation>
    <scope>NUCLEOTIDE SEQUENCE [LARGE SCALE GENOMIC DNA]</scope>
    <source>
        <strain evidence="2 3">P124</strain>
    </source>
</reference>
<dbReference type="EMBL" id="JAXOVC010000001">
    <property type="protein sequence ID" value="KAK4507049.1"/>
    <property type="molecule type" value="Genomic_DNA"/>
</dbReference>
<comment type="caution">
    <text evidence="2">The sequence shown here is derived from an EMBL/GenBank/DDBJ whole genome shotgun (WGS) entry which is preliminary data.</text>
</comment>
<accession>A0ABR0EZG3</accession>
<protein>
    <recommendedName>
        <fullName evidence="4">F-box domain-containing protein</fullName>
    </recommendedName>
</protein>
<evidence type="ECO:0000313" key="2">
    <source>
        <dbReference type="EMBL" id="KAK4507049.1"/>
    </source>
</evidence>
<evidence type="ECO:0000313" key="3">
    <source>
        <dbReference type="Proteomes" id="UP001305779"/>
    </source>
</evidence>
<dbReference type="Proteomes" id="UP001305779">
    <property type="component" value="Unassembled WGS sequence"/>
</dbReference>
<proteinExistence type="predicted"/>
<dbReference type="PANTHER" id="PTHR42085">
    <property type="entry name" value="F-BOX DOMAIN-CONTAINING PROTEIN"/>
    <property type="match status" value="1"/>
</dbReference>
<keyword evidence="3" id="KW-1185">Reference proteome</keyword>
<name>A0ABR0EZG3_ZASCE</name>
<sequence length="253" mass="28165">MTASKPTVNTSAPAKATMANSTSAPKKASLLGLPAELRVLIFEEIFPPHIIKNLFPQFLIHNRLHDISHRPPPKRRPPPKHISILLTSRQLHREALKVLYAHAQVDLTITPLLHPREDPIPIARIDGVRFLPHVRDLRLTIKLWKRCVGPGVVIEALARALDGGRGLRKLHVRIDWEDGVGWPGEGFVEAVEACVRGFEMGKVKGVVVLVEVAGEMDEEEKEVVEERLKDRMVMGKAERGEVELIKGVQGLGL</sequence>
<dbReference type="InterPro" id="IPR038883">
    <property type="entry name" value="AN11006-like"/>
</dbReference>
<feature type="region of interest" description="Disordered" evidence="1">
    <location>
        <begin position="1"/>
        <end position="25"/>
    </location>
</feature>
<dbReference type="PANTHER" id="PTHR42085:SF1">
    <property type="entry name" value="F-BOX DOMAIN-CONTAINING PROTEIN"/>
    <property type="match status" value="1"/>
</dbReference>
<gene>
    <name evidence="2" type="ORF">PRZ48_000783</name>
</gene>
<feature type="compositionally biased region" description="Polar residues" evidence="1">
    <location>
        <begin position="1"/>
        <end position="24"/>
    </location>
</feature>